<evidence type="ECO:0000256" key="1">
    <source>
        <dbReference type="SAM" id="MobiDB-lite"/>
    </source>
</evidence>
<keyword evidence="3" id="KW-1185">Reference proteome</keyword>
<feature type="region of interest" description="Disordered" evidence="1">
    <location>
        <begin position="167"/>
        <end position="189"/>
    </location>
</feature>
<name>A0A1Z4JNY4_LEPBY</name>
<dbReference type="Proteomes" id="UP000217895">
    <property type="component" value="Chromosome"/>
</dbReference>
<proteinExistence type="predicted"/>
<dbReference type="AlphaFoldDB" id="A0A1Z4JNY4"/>
<sequence length="236" mass="25684">MADKAGRRNMRYVLLIGLASAVFLLSAPFAGASTRSNAPIEDETRDYWREAHRLTQDQVRLLDRVERSAATPEATRLKTIGGQILLHISAVERFLKSNYPKPDFLCSPPAELGEVAGTDGASLEQVQVYCALHQSTHDFTTMRSQVDRQAKLMSAPVVTAKVTQPLNPRTMKTGLSPSAPSPSTGSVTTKGEVLSLVHSSRQRLAQVQPAFPEALQFSIVPSPANFSPQSADSRSR</sequence>
<reference evidence="2 3" key="1">
    <citation type="submission" date="2017-06" db="EMBL/GenBank/DDBJ databases">
        <title>Genome sequencing of cyanobaciteial culture collection at National Institute for Environmental Studies (NIES).</title>
        <authorList>
            <person name="Hirose Y."/>
            <person name="Shimura Y."/>
            <person name="Fujisawa T."/>
            <person name="Nakamura Y."/>
            <person name="Kawachi M."/>
        </authorList>
    </citation>
    <scope>NUCLEOTIDE SEQUENCE [LARGE SCALE GENOMIC DNA]</scope>
    <source>
        <strain evidence="2 3">NIES-2135</strain>
    </source>
</reference>
<feature type="compositionally biased region" description="Polar residues" evidence="1">
    <location>
        <begin position="173"/>
        <end position="189"/>
    </location>
</feature>
<accession>A0A1Z4JNY4</accession>
<dbReference type="EMBL" id="AP018203">
    <property type="protein sequence ID" value="BAY58358.1"/>
    <property type="molecule type" value="Genomic_DNA"/>
</dbReference>
<protein>
    <submittedName>
        <fullName evidence="2">Uncharacterized protein</fullName>
    </submittedName>
</protein>
<evidence type="ECO:0000313" key="3">
    <source>
        <dbReference type="Proteomes" id="UP000217895"/>
    </source>
</evidence>
<gene>
    <name evidence="2" type="ORF">NIES2135_52310</name>
</gene>
<evidence type="ECO:0000313" key="2">
    <source>
        <dbReference type="EMBL" id="BAY58358.1"/>
    </source>
</evidence>
<organism evidence="2 3">
    <name type="scientific">Leptolyngbya boryana NIES-2135</name>
    <dbReference type="NCBI Taxonomy" id="1973484"/>
    <lineage>
        <taxon>Bacteria</taxon>
        <taxon>Bacillati</taxon>
        <taxon>Cyanobacteriota</taxon>
        <taxon>Cyanophyceae</taxon>
        <taxon>Leptolyngbyales</taxon>
        <taxon>Leptolyngbyaceae</taxon>
        <taxon>Leptolyngbya group</taxon>
        <taxon>Leptolyngbya</taxon>
    </lineage>
</organism>